<dbReference type="PANTHER" id="PTHR30349:SF64">
    <property type="entry name" value="PROPHAGE INTEGRASE INTD-RELATED"/>
    <property type="match status" value="1"/>
</dbReference>
<evidence type="ECO:0000313" key="6">
    <source>
        <dbReference type="Proteomes" id="UP000269493"/>
    </source>
</evidence>
<evidence type="ECO:0000256" key="2">
    <source>
        <dbReference type="ARBA" id="ARBA00023125"/>
    </source>
</evidence>
<accession>A0A495WLB0</accession>
<comment type="similarity">
    <text evidence="1">Belongs to the 'phage' integrase family.</text>
</comment>
<dbReference type="Pfam" id="PF17293">
    <property type="entry name" value="Arm-DNA-bind_5"/>
    <property type="match status" value="1"/>
</dbReference>
<dbReference type="Gene3D" id="1.10.443.10">
    <property type="entry name" value="Intergrase catalytic core"/>
    <property type="match status" value="1"/>
</dbReference>
<keyword evidence="3" id="KW-0233">DNA recombination</keyword>
<keyword evidence="6" id="KW-1185">Reference proteome</keyword>
<dbReference type="RefSeq" id="WP_022601228.1">
    <property type="nucleotide sequence ID" value="NZ_KI440797.1"/>
</dbReference>
<dbReference type="EMBL" id="RBXN01000001">
    <property type="protein sequence ID" value="RKT61505.1"/>
    <property type="molecule type" value="Genomic_DNA"/>
</dbReference>
<dbReference type="Pfam" id="PF13102">
    <property type="entry name" value="Phage_int_SAM_5"/>
    <property type="match status" value="1"/>
</dbReference>
<evidence type="ECO:0000313" key="5">
    <source>
        <dbReference type="EMBL" id="RKT61505.1"/>
    </source>
</evidence>
<dbReference type="InterPro" id="IPR050090">
    <property type="entry name" value="Tyrosine_recombinase_XerCD"/>
</dbReference>
<dbReference type="OrthoDB" id="1493636at2"/>
<comment type="caution">
    <text evidence="5">The sequence shown here is derived from an EMBL/GenBank/DDBJ whole genome shotgun (WGS) entry which is preliminary data.</text>
</comment>
<evidence type="ECO:0000256" key="3">
    <source>
        <dbReference type="ARBA" id="ARBA00023172"/>
    </source>
</evidence>
<reference evidence="5 6" key="1">
    <citation type="submission" date="2018-10" db="EMBL/GenBank/DDBJ databases">
        <title>Genomic Encyclopedia of Archaeal and Bacterial Type Strains, Phase II (KMG-II): from individual species to whole genera.</title>
        <authorList>
            <person name="Goeker M."/>
        </authorList>
    </citation>
    <scope>NUCLEOTIDE SEQUENCE [LARGE SCALE GENOMIC DNA]</scope>
    <source>
        <strain evidence="5 6">NSB1</strain>
    </source>
</reference>
<keyword evidence="2" id="KW-0238">DNA-binding</keyword>
<dbReference type="Pfam" id="PF00589">
    <property type="entry name" value="Phage_integrase"/>
    <property type="match status" value="1"/>
</dbReference>
<feature type="domain" description="Tyr recombinase" evidence="4">
    <location>
        <begin position="220"/>
        <end position="395"/>
    </location>
</feature>
<evidence type="ECO:0000256" key="1">
    <source>
        <dbReference type="ARBA" id="ARBA00008857"/>
    </source>
</evidence>
<dbReference type="InterPro" id="IPR035386">
    <property type="entry name" value="Arm-DNA-bind_5"/>
</dbReference>
<dbReference type="GeneID" id="92927703"/>
<dbReference type="InterPro" id="IPR025269">
    <property type="entry name" value="SAM-like_dom"/>
</dbReference>
<dbReference type="GO" id="GO:0015074">
    <property type="term" value="P:DNA integration"/>
    <property type="evidence" value="ECO:0007669"/>
    <property type="project" value="InterPro"/>
</dbReference>
<dbReference type="Proteomes" id="UP000269493">
    <property type="component" value="Unassembled WGS sequence"/>
</dbReference>
<dbReference type="InterPro" id="IPR013762">
    <property type="entry name" value="Integrase-like_cat_sf"/>
</dbReference>
<dbReference type="InterPro" id="IPR010998">
    <property type="entry name" value="Integrase_recombinase_N"/>
</dbReference>
<dbReference type="SUPFAM" id="SSF56349">
    <property type="entry name" value="DNA breaking-rejoining enzymes"/>
    <property type="match status" value="1"/>
</dbReference>
<protein>
    <submittedName>
        <fullName evidence="5">Site-specific recombinase XerD</fullName>
    </submittedName>
</protein>
<evidence type="ECO:0000259" key="4">
    <source>
        <dbReference type="PROSITE" id="PS51898"/>
    </source>
</evidence>
<dbReference type="AlphaFoldDB" id="A0A495WLB0"/>
<dbReference type="CDD" id="cd01185">
    <property type="entry name" value="INTN1_C_like"/>
    <property type="match status" value="1"/>
</dbReference>
<dbReference type="GO" id="GO:0006310">
    <property type="term" value="P:DNA recombination"/>
    <property type="evidence" value="ECO:0007669"/>
    <property type="project" value="UniProtKB-KW"/>
</dbReference>
<dbReference type="InterPro" id="IPR002104">
    <property type="entry name" value="Integrase_catalytic"/>
</dbReference>
<dbReference type="InterPro" id="IPR011010">
    <property type="entry name" value="DNA_brk_join_enz"/>
</dbReference>
<dbReference type="PROSITE" id="PS51898">
    <property type="entry name" value="TYR_RECOMBINASE"/>
    <property type="match status" value="1"/>
</dbReference>
<sequence length="406" mass="46616">MERKTFSVLFFIKKSKLLKNGEAPVCMRITVNGCMVDILVKRSCPVNFWNQAKECSRGKDRMSAELNRYLALTRSRIHQIYRELETSGKTITADLIRKLYYGEDEGNKTLLQVFGEHNAQCRNLIGKDFVSKTVQRYETTTRYLSEFIRKEYRVSDIALNDLEADFISRFDAFLKIEKGCAQNSAITRLKNLKKIIHLALKNDWIRKDPFAYYRFKIEDTDPEFLTMDEIKVILSKEFPIKRVSQVRDIFVFCCFTGLAFSDVKELSSEHVVRDNNGNLWIRKKRQKTSVMCNIPVLPVAASILDKYKEVAGCTGKLLPVLCNQRMNSYLKEIADICGIGKNLTTHVARHSYATSVCLANGVSMENVAKMLGHADTSITKHYARVLDQSIYRDMEKVNSFLSDLAV</sequence>
<dbReference type="Gene3D" id="1.10.150.130">
    <property type="match status" value="1"/>
</dbReference>
<name>A0A495WLB0_9BACT</name>
<dbReference type="GO" id="GO:0003677">
    <property type="term" value="F:DNA binding"/>
    <property type="evidence" value="ECO:0007669"/>
    <property type="project" value="UniProtKB-KW"/>
</dbReference>
<dbReference type="PANTHER" id="PTHR30349">
    <property type="entry name" value="PHAGE INTEGRASE-RELATED"/>
    <property type="match status" value="1"/>
</dbReference>
<organism evidence="5 6">
    <name type="scientific">Coprobacter fastidiosus NSB1 = JCM 33896</name>
    <dbReference type="NCBI Taxonomy" id="1349822"/>
    <lineage>
        <taxon>Bacteria</taxon>
        <taxon>Pseudomonadati</taxon>
        <taxon>Bacteroidota</taxon>
        <taxon>Bacteroidia</taxon>
        <taxon>Bacteroidales</taxon>
        <taxon>Barnesiellaceae</taxon>
        <taxon>Coprobacter</taxon>
    </lineage>
</organism>
<proteinExistence type="inferred from homology"/>
<gene>
    <name evidence="5" type="ORF">BC742_0557</name>
</gene>